<dbReference type="InterPro" id="IPR013785">
    <property type="entry name" value="Aldolase_TIM"/>
</dbReference>
<dbReference type="SMART" id="SM00729">
    <property type="entry name" value="Elp3"/>
    <property type="match status" value="1"/>
</dbReference>
<dbReference type="SUPFAM" id="SSF102114">
    <property type="entry name" value="Radical SAM enzymes"/>
    <property type="match status" value="1"/>
</dbReference>
<feature type="domain" description="Radical SAM core" evidence="5">
    <location>
        <begin position="21"/>
        <end position="243"/>
    </location>
</feature>
<dbReference type="PATRIC" id="fig|688269.3.peg.1319"/>
<dbReference type="Pfam" id="PF04055">
    <property type="entry name" value="Radical_SAM"/>
    <property type="match status" value="1"/>
</dbReference>
<sequence length="302" mass="34421">MIIHASVGTLYKLGIRKGNVPAGLKTAYLLLDGRCQYNCLYCTHSFESSSRREFLSRVLWLEISLDDLVKSLKKDVFSRICLQVVSYKNYKQDLLNLLKALKSLEIPISISVRVCDIEEVKQYFEAGAERIGIAIDVANEDLYRKIRGGNLKKTLNLIEEAAQLYPGKISTHLIVGLGETDREIVQIIERMSKINVAVALFAFTPVKGSKLENHTPPSLERYRKIQLARWLIFEGKSDSIIFENDAIVGFKDLPEDYQKAFLTSGCPDCTRPYYNEKPGKYLYNIHAEELLNGERFIEEART</sequence>
<dbReference type="HOGENOM" id="CLU_054041_0_0_0"/>
<dbReference type="SFLD" id="SFLDS00029">
    <property type="entry name" value="Radical_SAM"/>
    <property type="match status" value="1"/>
</dbReference>
<dbReference type="EMBL" id="CP002351">
    <property type="protein sequence ID" value="AEH51353.1"/>
    <property type="molecule type" value="Genomic_DNA"/>
</dbReference>
<name>F7YUF1_9THEM</name>
<dbReference type="GO" id="GO:0016740">
    <property type="term" value="F:transferase activity"/>
    <property type="evidence" value="ECO:0007669"/>
    <property type="project" value="TreeGrafter"/>
</dbReference>
<keyword evidence="7" id="KW-1185">Reference proteome</keyword>
<evidence type="ECO:0000256" key="2">
    <source>
        <dbReference type="ARBA" id="ARBA00022723"/>
    </source>
</evidence>
<dbReference type="eggNOG" id="COG2516">
    <property type="taxonomic scope" value="Bacteria"/>
</dbReference>
<evidence type="ECO:0000259" key="5">
    <source>
        <dbReference type="PROSITE" id="PS51918"/>
    </source>
</evidence>
<organism evidence="6 7">
    <name type="scientific">Pseudothermotoga thermarum DSM 5069</name>
    <dbReference type="NCBI Taxonomy" id="688269"/>
    <lineage>
        <taxon>Bacteria</taxon>
        <taxon>Thermotogati</taxon>
        <taxon>Thermotogota</taxon>
        <taxon>Thermotogae</taxon>
        <taxon>Thermotogales</taxon>
        <taxon>Thermotogaceae</taxon>
        <taxon>Pseudothermotoga</taxon>
    </lineage>
</organism>
<dbReference type="InterPro" id="IPR007197">
    <property type="entry name" value="rSAM"/>
</dbReference>
<dbReference type="KEGG" id="tta:Theth_1282"/>
<dbReference type="InterPro" id="IPR006638">
    <property type="entry name" value="Elp3/MiaA/NifB-like_rSAM"/>
</dbReference>
<keyword evidence="3" id="KW-0408">Iron</keyword>
<evidence type="ECO:0000313" key="6">
    <source>
        <dbReference type="EMBL" id="AEH51353.1"/>
    </source>
</evidence>
<dbReference type="AlphaFoldDB" id="F7YUF1"/>
<dbReference type="Gene3D" id="3.20.20.70">
    <property type="entry name" value="Aldolase class I"/>
    <property type="match status" value="1"/>
</dbReference>
<gene>
    <name evidence="6" type="ORF">Theth_1282</name>
</gene>
<dbReference type="InterPro" id="IPR058240">
    <property type="entry name" value="rSAM_sf"/>
</dbReference>
<dbReference type="OrthoDB" id="5495221at2"/>
<dbReference type="CDD" id="cd01335">
    <property type="entry name" value="Radical_SAM"/>
    <property type="match status" value="1"/>
</dbReference>
<dbReference type="PANTHER" id="PTHR43726:SF1">
    <property type="entry name" value="BIOTIN SYNTHASE"/>
    <property type="match status" value="1"/>
</dbReference>
<dbReference type="SFLD" id="SFLDG01098">
    <property type="entry name" value="Uncharacterised_Radical_SAM_Su"/>
    <property type="match status" value="1"/>
</dbReference>
<keyword evidence="1" id="KW-0949">S-adenosyl-L-methionine</keyword>
<reference evidence="6 7" key="1">
    <citation type="submission" date="2010-11" db="EMBL/GenBank/DDBJ databases">
        <title>The complete genome of Thermotoga thermarum DSM 5069.</title>
        <authorList>
            <consortium name="US DOE Joint Genome Institute (JGI-PGF)"/>
            <person name="Lucas S."/>
            <person name="Copeland A."/>
            <person name="Lapidus A."/>
            <person name="Bruce D."/>
            <person name="Goodwin L."/>
            <person name="Pitluck S."/>
            <person name="Kyrpides N."/>
            <person name="Mavromatis K."/>
            <person name="Ivanova N."/>
            <person name="Zeytun A."/>
            <person name="Brettin T."/>
            <person name="Detter J.C."/>
            <person name="Tapia R."/>
            <person name="Han C."/>
            <person name="Land M."/>
            <person name="Hauser L."/>
            <person name="Markowitz V."/>
            <person name="Cheng J.-F."/>
            <person name="Hugenholtz P."/>
            <person name="Woyke T."/>
            <person name="Wu D."/>
            <person name="Spring S."/>
            <person name="Schroeder M."/>
            <person name="Brambilla E."/>
            <person name="Klenk H.-P."/>
            <person name="Eisen J.A."/>
        </authorList>
    </citation>
    <scope>NUCLEOTIDE SEQUENCE [LARGE SCALE GENOMIC DNA]</scope>
    <source>
        <strain evidence="6 7">DSM 5069</strain>
    </source>
</reference>
<dbReference type="InterPro" id="IPR034422">
    <property type="entry name" value="HydE/PylB-like"/>
</dbReference>
<evidence type="ECO:0000256" key="3">
    <source>
        <dbReference type="ARBA" id="ARBA00023004"/>
    </source>
</evidence>
<dbReference type="RefSeq" id="WP_013932570.1">
    <property type="nucleotide sequence ID" value="NC_015707.1"/>
</dbReference>
<keyword evidence="4" id="KW-0411">Iron-sulfur</keyword>
<keyword evidence="2" id="KW-0479">Metal-binding</keyword>
<accession>F7YUF1</accession>
<dbReference type="PROSITE" id="PS51918">
    <property type="entry name" value="RADICAL_SAM"/>
    <property type="match status" value="1"/>
</dbReference>
<evidence type="ECO:0000256" key="4">
    <source>
        <dbReference type="ARBA" id="ARBA00023014"/>
    </source>
</evidence>
<dbReference type="PANTHER" id="PTHR43726">
    <property type="entry name" value="3-METHYLORNITHINE SYNTHASE"/>
    <property type="match status" value="1"/>
</dbReference>
<dbReference type="Proteomes" id="UP000006804">
    <property type="component" value="Chromosome"/>
</dbReference>
<dbReference type="STRING" id="688269.Theth_1282"/>
<evidence type="ECO:0000256" key="1">
    <source>
        <dbReference type="ARBA" id="ARBA00022691"/>
    </source>
</evidence>
<evidence type="ECO:0000313" key="7">
    <source>
        <dbReference type="Proteomes" id="UP000006804"/>
    </source>
</evidence>
<protein>
    <submittedName>
        <fullName evidence="6">Radical SAM domain protein</fullName>
    </submittedName>
</protein>
<proteinExistence type="predicted"/>
<dbReference type="GO" id="GO:0051536">
    <property type="term" value="F:iron-sulfur cluster binding"/>
    <property type="evidence" value="ECO:0007669"/>
    <property type="project" value="UniProtKB-KW"/>
</dbReference>
<dbReference type="GO" id="GO:0046872">
    <property type="term" value="F:metal ion binding"/>
    <property type="evidence" value="ECO:0007669"/>
    <property type="project" value="UniProtKB-KW"/>
</dbReference>